<dbReference type="RefSeq" id="WP_157689494.1">
    <property type="nucleotide sequence ID" value="NZ_CP034345.1"/>
</dbReference>
<dbReference type="KEGG" id="hra:EI982_09660"/>
<dbReference type="Gene3D" id="1.20.58.220">
    <property type="entry name" value="Phosphate transport system protein phou homolog 2, domain 2"/>
    <property type="match status" value="1"/>
</dbReference>
<keyword evidence="3" id="KW-1185">Reference proteome</keyword>
<organism evidence="2 3">
    <name type="scientific">Haloplanus rallus</name>
    <dbReference type="NCBI Taxonomy" id="1816183"/>
    <lineage>
        <taxon>Archaea</taxon>
        <taxon>Methanobacteriati</taxon>
        <taxon>Methanobacteriota</taxon>
        <taxon>Stenosarchaea group</taxon>
        <taxon>Halobacteria</taxon>
        <taxon>Halobacteriales</taxon>
        <taxon>Haloferacaceae</taxon>
        <taxon>Haloplanus</taxon>
    </lineage>
</organism>
<dbReference type="GO" id="GO:0003677">
    <property type="term" value="F:DNA binding"/>
    <property type="evidence" value="ECO:0007669"/>
    <property type="project" value="InterPro"/>
</dbReference>
<evidence type="ECO:0000313" key="3">
    <source>
        <dbReference type="Proteomes" id="UP000428325"/>
    </source>
</evidence>
<dbReference type="PANTHER" id="PTHR42930">
    <property type="entry name" value="PHOSPHATE-SPECIFIC TRANSPORT SYSTEM ACCESSORY PROTEIN PHOU"/>
    <property type="match status" value="1"/>
</dbReference>
<dbReference type="InterPro" id="IPR028366">
    <property type="entry name" value="PhoU"/>
</dbReference>
<dbReference type="InterPro" id="IPR038078">
    <property type="entry name" value="PhoU-like_sf"/>
</dbReference>
<evidence type="ECO:0000313" key="2">
    <source>
        <dbReference type="EMBL" id="QGX95038.1"/>
    </source>
</evidence>
<dbReference type="PANTHER" id="PTHR42930:SF6">
    <property type="entry name" value="PHOSPHATE REGULATORY PROTEIN-LIKE PROTEIN"/>
    <property type="match status" value="1"/>
</dbReference>
<dbReference type="GeneID" id="43369803"/>
<gene>
    <name evidence="2" type="ORF">EI982_09660</name>
</gene>
<reference evidence="2 3" key="1">
    <citation type="submission" date="2018-12" db="EMBL/GenBank/DDBJ databases">
        <title>Complete genome sequence of Haloplanus rallus MBLA0036.</title>
        <authorList>
            <person name="Nam Y.-d."/>
            <person name="Kang J."/>
            <person name="Chung W.-H."/>
            <person name="Park Y.S."/>
        </authorList>
    </citation>
    <scope>NUCLEOTIDE SEQUENCE [LARGE SCALE GENOMIC DNA]</scope>
    <source>
        <strain evidence="2 3">MBLA0036</strain>
    </source>
</reference>
<dbReference type="GO" id="GO:0045936">
    <property type="term" value="P:negative regulation of phosphate metabolic process"/>
    <property type="evidence" value="ECO:0007669"/>
    <property type="project" value="InterPro"/>
</dbReference>
<accession>A0A6B9F405</accession>
<dbReference type="Proteomes" id="UP000428325">
    <property type="component" value="Chromosome"/>
</dbReference>
<dbReference type="AlphaFoldDB" id="A0A6B9F405"/>
<name>A0A6B9F405_9EURY</name>
<dbReference type="SMART" id="SM00966">
    <property type="entry name" value="SpoVT_AbrB"/>
    <property type="match status" value="1"/>
</dbReference>
<evidence type="ECO:0000259" key="1">
    <source>
        <dbReference type="SMART" id="SM00966"/>
    </source>
</evidence>
<dbReference type="EMBL" id="CP034345">
    <property type="protein sequence ID" value="QGX95038.1"/>
    <property type="molecule type" value="Genomic_DNA"/>
</dbReference>
<sequence length="354" mass="38057">MTRNSSETAAEATMETRKLQKIGGSTYSVSLPKEWATEHHLEAGMPIHLYPHTDGSLVVRSAARDGGPLAAVELTPPDADAATLRRTLAAAYAVGYDAVTIHAPDGASFGADEHRALRGIADRLVGLSVAEATGERLVVETLLDTGEVSIQQSVIQLQFTALSMHRTAAESLTAPDEVERLADRDDGVDRLFRMLTRHLNRSLVDFAEVDHLGVGRAALFDYYLVARQLERVADHAVDVAAVVDRADELPPAAVRDDLADLAARSRDVVEAATTAVVESSSERAYAVLDRKDALVDDVRALDRALFERSPPGAYAVSRILAALVRTAACGGNVARVALRTSVRPDGRRRRSSHG</sequence>
<dbReference type="Pfam" id="PF01895">
    <property type="entry name" value="PhoU"/>
    <property type="match status" value="1"/>
</dbReference>
<dbReference type="InterPro" id="IPR026022">
    <property type="entry name" value="PhoU_dom"/>
</dbReference>
<dbReference type="Pfam" id="PF04014">
    <property type="entry name" value="MazE_antitoxin"/>
    <property type="match status" value="1"/>
</dbReference>
<protein>
    <submittedName>
        <fullName evidence="2">Phosphate uptake regulator PhoU</fullName>
    </submittedName>
</protein>
<dbReference type="SUPFAM" id="SSF109755">
    <property type="entry name" value="PhoU-like"/>
    <property type="match status" value="1"/>
</dbReference>
<feature type="domain" description="SpoVT-AbrB" evidence="1">
    <location>
        <begin position="21"/>
        <end position="67"/>
    </location>
</feature>
<dbReference type="GO" id="GO:0030643">
    <property type="term" value="P:intracellular phosphate ion homeostasis"/>
    <property type="evidence" value="ECO:0007669"/>
    <property type="project" value="InterPro"/>
</dbReference>
<dbReference type="InterPro" id="IPR007159">
    <property type="entry name" value="SpoVT-AbrB_dom"/>
</dbReference>
<proteinExistence type="predicted"/>